<keyword evidence="8" id="KW-1185">Reference proteome</keyword>
<keyword evidence="1 7" id="KW-0436">Ligase</keyword>
<dbReference type="Gene3D" id="3.90.190.20">
    <property type="entry name" value="Mur ligase, C-terminal domain"/>
    <property type="match status" value="1"/>
</dbReference>
<dbReference type="InterPro" id="IPR004101">
    <property type="entry name" value="Mur_ligase_C"/>
</dbReference>
<feature type="transmembrane region" description="Helical" evidence="4">
    <location>
        <begin position="73"/>
        <end position="91"/>
    </location>
</feature>
<keyword evidence="4" id="KW-0472">Membrane</keyword>
<feature type="transmembrane region" description="Helical" evidence="4">
    <location>
        <begin position="136"/>
        <end position="164"/>
    </location>
</feature>
<dbReference type="GO" id="GO:0005524">
    <property type="term" value="F:ATP binding"/>
    <property type="evidence" value="ECO:0007669"/>
    <property type="project" value="UniProtKB-KW"/>
</dbReference>
<dbReference type="EC" id="6.3.2.10" evidence="7"/>
<accession>A0A840IAH8</accession>
<feature type="transmembrane region" description="Helical" evidence="4">
    <location>
        <begin position="112"/>
        <end position="130"/>
    </location>
</feature>
<feature type="transmembrane region" description="Helical" evidence="4">
    <location>
        <begin position="6"/>
        <end position="25"/>
    </location>
</feature>
<feature type="transmembrane region" description="Helical" evidence="4">
    <location>
        <begin position="46"/>
        <end position="67"/>
    </location>
</feature>
<keyword evidence="4" id="KW-0812">Transmembrane</keyword>
<proteinExistence type="predicted"/>
<dbReference type="Pfam" id="PF02875">
    <property type="entry name" value="Mur_ligase_C"/>
    <property type="match status" value="1"/>
</dbReference>
<organism evidence="7 8">
    <name type="scientific">Conexibacter arvalis</name>
    <dbReference type="NCBI Taxonomy" id="912552"/>
    <lineage>
        <taxon>Bacteria</taxon>
        <taxon>Bacillati</taxon>
        <taxon>Actinomycetota</taxon>
        <taxon>Thermoleophilia</taxon>
        <taxon>Solirubrobacterales</taxon>
        <taxon>Conexibacteraceae</taxon>
        <taxon>Conexibacter</taxon>
    </lineage>
</organism>
<dbReference type="SUPFAM" id="SSF53623">
    <property type="entry name" value="MurD-like peptide ligases, catalytic domain"/>
    <property type="match status" value="1"/>
</dbReference>
<evidence type="ECO:0000256" key="2">
    <source>
        <dbReference type="ARBA" id="ARBA00022741"/>
    </source>
</evidence>
<protein>
    <submittedName>
        <fullName evidence="7">UDP-N-acetylmuramoyl-tripeptide--D-alanyl-D-alanine ligase</fullName>
        <ecNumber evidence="7">6.3.2.10</ecNumber>
    </submittedName>
</protein>
<dbReference type="GO" id="GO:0047480">
    <property type="term" value="F:UDP-N-acetylmuramoyl-tripeptide-D-alanyl-D-alanine ligase activity"/>
    <property type="evidence" value="ECO:0007669"/>
    <property type="project" value="UniProtKB-EC"/>
</dbReference>
<name>A0A840IAH8_9ACTN</name>
<gene>
    <name evidence="7" type="ORF">BDZ31_001490</name>
</gene>
<dbReference type="SUPFAM" id="SSF53244">
    <property type="entry name" value="MurD-like peptide ligases, peptide-binding domain"/>
    <property type="match status" value="1"/>
</dbReference>
<dbReference type="EMBL" id="JACHNU010000001">
    <property type="protein sequence ID" value="MBB4661917.1"/>
    <property type="molecule type" value="Genomic_DNA"/>
</dbReference>
<feature type="domain" description="Mur ligase central" evidence="6">
    <location>
        <begin position="193"/>
        <end position="390"/>
    </location>
</feature>
<dbReference type="InterPro" id="IPR051046">
    <property type="entry name" value="MurCDEF_CellWall_CoF430Synth"/>
</dbReference>
<evidence type="ECO:0000259" key="6">
    <source>
        <dbReference type="Pfam" id="PF08245"/>
    </source>
</evidence>
<dbReference type="Gene3D" id="3.40.1190.10">
    <property type="entry name" value="Mur-like, catalytic domain"/>
    <property type="match status" value="1"/>
</dbReference>
<reference evidence="7 8" key="1">
    <citation type="submission" date="2020-08" db="EMBL/GenBank/DDBJ databases">
        <title>Genomic Encyclopedia of Archaeal and Bacterial Type Strains, Phase II (KMG-II): from individual species to whole genera.</title>
        <authorList>
            <person name="Goeker M."/>
        </authorList>
    </citation>
    <scope>NUCLEOTIDE SEQUENCE [LARGE SCALE GENOMIC DNA]</scope>
    <source>
        <strain evidence="7 8">DSM 23288</strain>
    </source>
</reference>
<keyword evidence="3" id="KW-0067">ATP-binding</keyword>
<evidence type="ECO:0000256" key="4">
    <source>
        <dbReference type="SAM" id="Phobius"/>
    </source>
</evidence>
<dbReference type="InterPro" id="IPR036615">
    <property type="entry name" value="Mur_ligase_C_dom_sf"/>
</dbReference>
<dbReference type="InterPro" id="IPR036565">
    <property type="entry name" value="Mur-like_cat_sf"/>
</dbReference>
<dbReference type="Pfam" id="PF08245">
    <property type="entry name" value="Mur_ligase_M"/>
    <property type="match status" value="1"/>
</dbReference>
<keyword evidence="2" id="KW-0547">Nucleotide-binding</keyword>
<keyword evidence="4" id="KW-1133">Transmembrane helix</keyword>
<dbReference type="RefSeq" id="WP_183340486.1">
    <property type="nucleotide sequence ID" value="NZ_JACHNU010000001.1"/>
</dbReference>
<dbReference type="AlphaFoldDB" id="A0A840IAH8"/>
<evidence type="ECO:0000256" key="1">
    <source>
        <dbReference type="ARBA" id="ARBA00022598"/>
    </source>
</evidence>
<dbReference type="PANTHER" id="PTHR43024">
    <property type="entry name" value="UDP-N-ACETYLMURAMOYL-TRIPEPTIDE--D-ALANYL-D-ALANINE LIGASE"/>
    <property type="match status" value="1"/>
</dbReference>
<evidence type="ECO:0000313" key="7">
    <source>
        <dbReference type="EMBL" id="MBB4661917.1"/>
    </source>
</evidence>
<dbReference type="PANTHER" id="PTHR43024:SF1">
    <property type="entry name" value="UDP-N-ACETYLMURAMOYL-TRIPEPTIDE--D-ALANYL-D-ALANINE LIGASE"/>
    <property type="match status" value="1"/>
</dbReference>
<dbReference type="InterPro" id="IPR013221">
    <property type="entry name" value="Mur_ligase_cen"/>
</dbReference>
<evidence type="ECO:0000256" key="3">
    <source>
        <dbReference type="ARBA" id="ARBA00022840"/>
    </source>
</evidence>
<sequence length="544" mass="57167">MTVLTSAIVAVAALVAMAGASHVLLHVFQQEHYEPRRLYLWVSQAYGVRLALPEAGLVLVASIASALAADANGALGVVLAVTLLALAARAARMVWSREQIKPLVFTPRARRLFGLQLALAAIPLALVVALGGDGIWAPGVVGAVGALELLLAPWLLAGVANTLLRPVQKADNQRFLNRAQQRLRDVRPLVVGITGSYGKTTTKACVTAVLDLLGPSYPTPASFNSTLGVVRAINEGLLPQHQSFVVEMGAYRTGDVRELCELVHPRVGVLTAIGPAHLERFGSLDVTEQAKGELADAIPADGGLFVTRADDERTLRVARTRAAGRVLLFAPAPHPEADLWAEDVRMEEGRTRFALVVRAGVAGSEEGRAEVRARLLGEHNVANLLAAAAVGVGEGLALNDVARALGRVAPPDHRLAPIVNRAAGVVVIDDSYNANPEGAAAALGVLRDHPAARRLLVTPGMVELGEREQEENRRLGALAAEVADVAILIGPRGADVAAGMRAAGAPDERILTLPDGPAAHAKLAELTRAGDVILFENDLPDVYA</sequence>
<evidence type="ECO:0000313" key="8">
    <source>
        <dbReference type="Proteomes" id="UP000585272"/>
    </source>
</evidence>
<dbReference type="Proteomes" id="UP000585272">
    <property type="component" value="Unassembled WGS sequence"/>
</dbReference>
<evidence type="ECO:0000259" key="5">
    <source>
        <dbReference type="Pfam" id="PF02875"/>
    </source>
</evidence>
<comment type="caution">
    <text evidence="7">The sequence shown here is derived from an EMBL/GenBank/DDBJ whole genome shotgun (WGS) entry which is preliminary data.</text>
</comment>
<feature type="domain" description="Mur ligase C-terminal" evidence="5">
    <location>
        <begin position="418"/>
        <end position="535"/>
    </location>
</feature>